<dbReference type="RefSeq" id="XP_018006476.1">
    <property type="nucleotide sequence ID" value="XM_018150987.2"/>
</dbReference>
<feature type="compositionally biased region" description="Low complexity" evidence="1">
    <location>
        <begin position="1635"/>
        <end position="1645"/>
    </location>
</feature>
<feature type="compositionally biased region" description="Basic residues" evidence="1">
    <location>
        <begin position="94"/>
        <end position="103"/>
    </location>
</feature>
<protein>
    <submittedName>
        <fullName evidence="4 5">Uncharacterized protein LOC108664411 isoform X1</fullName>
    </submittedName>
</protein>
<dbReference type="KEGG" id="hazt:108664411"/>
<feature type="compositionally biased region" description="Basic and acidic residues" evidence="1">
    <location>
        <begin position="628"/>
        <end position="643"/>
    </location>
</feature>
<feature type="compositionally biased region" description="Low complexity" evidence="1">
    <location>
        <begin position="1498"/>
        <end position="1518"/>
    </location>
</feature>
<organism evidence="3 4">
    <name type="scientific">Hyalella azteca</name>
    <name type="common">Amphipod</name>
    <dbReference type="NCBI Taxonomy" id="294128"/>
    <lineage>
        <taxon>Eukaryota</taxon>
        <taxon>Metazoa</taxon>
        <taxon>Ecdysozoa</taxon>
        <taxon>Arthropoda</taxon>
        <taxon>Crustacea</taxon>
        <taxon>Multicrustacea</taxon>
        <taxon>Malacostraca</taxon>
        <taxon>Eumalacostraca</taxon>
        <taxon>Peracarida</taxon>
        <taxon>Amphipoda</taxon>
        <taxon>Senticaudata</taxon>
        <taxon>Talitrida</taxon>
        <taxon>Talitroidea</taxon>
        <taxon>Hyalellidae</taxon>
        <taxon>Hyalella</taxon>
    </lineage>
</organism>
<dbReference type="OrthoDB" id="6621371at2759"/>
<feature type="region of interest" description="Disordered" evidence="1">
    <location>
        <begin position="1"/>
        <end position="180"/>
    </location>
</feature>
<dbReference type="InterPro" id="IPR028030">
    <property type="entry name" value="DUF4592"/>
</dbReference>
<evidence type="ECO:0000313" key="5">
    <source>
        <dbReference type="RefSeq" id="XP_047735509.1"/>
    </source>
</evidence>
<feature type="compositionally biased region" description="Low complexity" evidence="1">
    <location>
        <begin position="104"/>
        <end position="135"/>
    </location>
</feature>
<dbReference type="Pfam" id="PF15262">
    <property type="entry name" value="DUF4592"/>
    <property type="match status" value="1"/>
</dbReference>
<feature type="compositionally biased region" description="Basic and acidic residues" evidence="1">
    <location>
        <begin position="389"/>
        <end position="412"/>
    </location>
</feature>
<feature type="region of interest" description="Disordered" evidence="1">
    <location>
        <begin position="526"/>
        <end position="581"/>
    </location>
</feature>
<feature type="compositionally biased region" description="Low complexity" evidence="1">
    <location>
        <begin position="1220"/>
        <end position="1235"/>
    </location>
</feature>
<feature type="domain" description="DUF4592" evidence="2">
    <location>
        <begin position="203"/>
        <end position="311"/>
    </location>
</feature>
<feature type="compositionally biased region" description="Polar residues" evidence="1">
    <location>
        <begin position="1280"/>
        <end position="1296"/>
    </location>
</feature>
<feature type="compositionally biased region" description="Polar residues" evidence="1">
    <location>
        <begin position="1197"/>
        <end position="1214"/>
    </location>
</feature>
<feature type="compositionally biased region" description="Basic and acidic residues" evidence="1">
    <location>
        <begin position="1606"/>
        <end position="1621"/>
    </location>
</feature>
<feature type="compositionally biased region" description="Polar residues" evidence="1">
    <location>
        <begin position="1045"/>
        <end position="1055"/>
    </location>
</feature>
<feature type="region of interest" description="Disordered" evidence="1">
    <location>
        <begin position="359"/>
        <end position="423"/>
    </location>
</feature>
<dbReference type="GeneID" id="108664411"/>
<proteinExistence type="predicted"/>
<evidence type="ECO:0000259" key="2">
    <source>
        <dbReference type="Pfam" id="PF15262"/>
    </source>
</evidence>
<feature type="region of interest" description="Disordered" evidence="1">
    <location>
        <begin position="193"/>
        <end position="230"/>
    </location>
</feature>
<dbReference type="RefSeq" id="XP_047735509.1">
    <property type="nucleotide sequence ID" value="XM_047879553.1"/>
</dbReference>
<dbReference type="Proteomes" id="UP000694843">
    <property type="component" value="Unplaced"/>
</dbReference>
<dbReference type="OMA" id="QIDNETA"/>
<sequence length="1660" mass="179371">MTSPAYVSEVTGGHRLSPSRGDEGDDDDDGGFRERRALREDTPPAPCSVICRPRTCSTLPPTLPKSPHDASSPETPSKGRRGARLWGLRSLVKMFRRRVRRRSATSPTTASGSGGHASDSPAASPPAAARTRSASELLLENRSGCGPYNQGMSVSHDSVFSPDSPPTPAAPHANPITRGVNMSELKAVLRRRVASGGDGDGGRRGDDSGSGDDDPGLPRSPPTSPTTVDVLNHGLKSMSRATHSTCSDGSLLSMGSSELEEDSAASLNSSKHSLGDGRFMQVVDHEPVAGEAPGLSHTAARHKIAVRPRRTHALSRPRRPLQGTCSVLLPPTLEVNEELSSARANERLALTLTDDDEALARNRSRSESGSMQAAADFSSHPMLPGLQSEKPDSVIQSEKRDSVIQGEKRDTVKQQLSSHHHTTDALFSHKISNKSGFDPLNYHPDPHHVLMQMSVQEPRHLQEHSIVQEYRGSNDSAPQISSYGQRPAELVGSPAHLDQTGSDADHNDADKREETLIDRLFGSVRSGRRRSRNSGEIADVSRADSPSPLRREVKLRSSGEKTSESSKLPVVNRSNSRNKPLNFDKQELTEIDLGQEIALQSYPESKPQMESNQQQIHLKAKTNSTQSKKMETPRLEDGAEFDSRSCSVEGRLEGHKHESSFSVSQKPPITVPIASYVERRSPGRSEANVKKAKSFREIGNPVNIVKRDSSRRSWFGRDSSVEYETTRLSASYDNLDENFATNQSSVQIASPSVSSLVNREHRKRSVSKVVLSPAQSSALSSTDSLTTTEIPGVYIRPLSQYRQSRVESEETNESPSYFCTQQTHFNTFAESCTGDNLGGPHSLDSSITLIPKEEENIRKTSSSDHVSSHIIIQKSDLETYEHYRVSNSQPESAFMKRQITAGTSVTEITLSDQPEDIKNISVPGPTSVARSLSLRYADTGGPVGILNRRSSSADELEQPESKIFINRPRFDKRETSLSRTSSQDTEPPSVPEFMRIQLNRVENKSQRILYSSENTVSGAPTDETKIGRTKQSLDDPTELPEVQCEISTSQQNPSLCTPKHPHSRDNKENTPPVTAVGESSDDAVMLRPLRREKSLVIDPCVLPKKEEEPELYKVFARRSFKVRETFDSTLQDDEASQEDDSSDLVASLSTQMSGITKINPLYSTPTPPQTPLMSNSTGNKLGVGSPALSFKPPGPSARSTSPLASPTVTESLTGASDMFSSASEPSSLDSSIISSHTAKTVPMTAKTYSEKSEQMKPKTEPRIHSSDNSRLPKTDLSALSRDSTSRVSPTALSSSGKISIRPMSANRELGTGSSSSSFTSIIVGKALGGTVDPTSASLSPVTVPVTRPLSRPLSSGVLNVSGTIVTPVSWPPKAIVVGEPKKIEPNTSVSPEVINKFMIEKPVEIVGTGTTPPRPHDDSAKSSENIEDANLSQVKSVRLKFMNAGALNDAPANSCIASPTARTTPAGSSAVIEARNIAPGFSGPVHSNISPKPRHSSVHTTSRSHSSVGSVTNSPSSSHCHHRHSIGASYTPHPRQQIPTTYTLPSPPTPKRCFSSPAPDASLGDSQDVALSSIIVQNALTKQQVQDTTSTAFATPLPSSGGEGGDDWRALVRQRREDRLKQSKSVESLDESSEARSSGGSSRSSKVLEMANNFQKLQVA</sequence>
<feature type="region of interest" description="Disordered" evidence="1">
    <location>
        <begin position="618"/>
        <end position="643"/>
    </location>
</feature>
<feature type="compositionally biased region" description="Basic and acidic residues" evidence="1">
    <location>
        <begin position="549"/>
        <end position="564"/>
    </location>
</feature>
<feature type="region of interest" description="Disordered" evidence="1">
    <location>
        <begin position="1482"/>
        <end position="1565"/>
    </location>
</feature>
<feature type="compositionally biased region" description="Polar residues" evidence="1">
    <location>
        <begin position="1009"/>
        <end position="1018"/>
    </location>
</feature>
<feature type="region of interest" description="Disordered" evidence="1">
    <location>
        <begin position="1157"/>
        <end position="1296"/>
    </location>
</feature>
<feature type="compositionally biased region" description="Polar residues" evidence="1">
    <location>
        <begin position="1582"/>
        <end position="1593"/>
    </location>
</feature>
<feature type="compositionally biased region" description="Polar residues" evidence="1">
    <location>
        <begin position="977"/>
        <end position="986"/>
    </location>
</feature>
<keyword evidence="3" id="KW-1185">Reference proteome</keyword>
<evidence type="ECO:0000256" key="1">
    <source>
        <dbReference type="SAM" id="MobiDB-lite"/>
    </source>
</evidence>
<gene>
    <name evidence="4 5" type="primary">LOC108664411</name>
</gene>
<evidence type="ECO:0000313" key="4">
    <source>
        <dbReference type="RefSeq" id="XP_018006476.1"/>
    </source>
</evidence>
<name>A0A8B7MY81_HYAAZ</name>
<feature type="region of interest" description="Disordered" evidence="1">
    <location>
        <begin position="1582"/>
        <end position="1649"/>
    </location>
</feature>
<feature type="region of interest" description="Disordered" evidence="1">
    <location>
        <begin position="939"/>
        <end position="991"/>
    </location>
</feature>
<accession>A0A8B7MY81</accession>
<feature type="region of interest" description="Disordered" evidence="1">
    <location>
        <begin position="1406"/>
        <end position="1428"/>
    </location>
</feature>
<reference evidence="4 5" key="1">
    <citation type="submission" date="2025-04" db="UniProtKB">
        <authorList>
            <consortium name="RefSeq"/>
        </authorList>
    </citation>
    <scope>IDENTIFICATION</scope>
    <source>
        <tissue evidence="4 5">Whole organism</tissue>
    </source>
</reference>
<feature type="region of interest" description="Disordered" evidence="1">
    <location>
        <begin position="1009"/>
        <end position="1080"/>
    </location>
</feature>
<feature type="compositionally biased region" description="Basic and acidic residues" evidence="1">
    <location>
        <begin position="1248"/>
        <end position="1273"/>
    </location>
</feature>
<evidence type="ECO:0000313" key="3">
    <source>
        <dbReference type="Proteomes" id="UP000694843"/>
    </source>
</evidence>
<feature type="compositionally biased region" description="Polar residues" evidence="1">
    <location>
        <begin position="618"/>
        <end position="627"/>
    </location>
</feature>
<feature type="compositionally biased region" description="Basic and acidic residues" evidence="1">
    <location>
        <begin position="30"/>
        <end position="42"/>
    </location>
</feature>